<dbReference type="Gene3D" id="2.60.40.10">
    <property type="entry name" value="Immunoglobulins"/>
    <property type="match status" value="4"/>
</dbReference>
<keyword evidence="4" id="KW-0393">Immunoglobulin domain</keyword>
<evidence type="ECO:0000256" key="3">
    <source>
        <dbReference type="ARBA" id="ARBA00023180"/>
    </source>
</evidence>
<dbReference type="InterPro" id="IPR003599">
    <property type="entry name" value="Ig_sub"/>
</dbReference>
<dbReference type="eggNOG" id="ENOG502RXPD">
    <property type="taxonomic scope" value="Eukaryota"/>
</dbReference>
<evidence type="ECO:0000256" key="5">
    <source>
        <dbReference type="ARBA" id="ARBA00038222"/>
    </source>
</evidence>
<keyword evidence="1 8" id="KW-0732">Signal</keyword>
<feature type="chain" id="PRO_5029832425" description="Ig-like domain-containing protein" evidence="8">
    <location>
        <begin position="35"/>
        <end position="567"/>
    </location>
</feature>
<dbReference type="AlphaFoldDB" id="G3VI01"/>
<reference evidence="10 11" key="1">
    <citation type="journal article" date="2011" name="Proc. Natl. Acad. Sci. U.S.A.">
        <title>Genetic diversity and population structure of the endangered marsupial Sarcophilus harrisii (Tasmanian devil).</title>
        <authorList>
            <person name="Miller W."/>
            <person name="Hayes V.M."/>
            <person name="Ratan A."/>
            <person name="Petersen D.C."/>
            <person name="Wittekindt N.E."/>
            <person name="Miller J."/>
            <person name="Walenz B."/>
            <person name="Knight J."/>
            <person name="Qi J."/>
            <person name="Zhao F."/>
            <person name="Wang Q."/>
            <person name="Bedoya-Reina O.C."/>
            <person name="Katiyar N."/>
            <person name="Tomsho L.P."/>
            <person name="Kasson L.M."/>
            <person name="Hardie R.A."/>
            <person name="Woodbridge P."/>
            <person name="Tindall E.A."/>
            <person name="Bertelsen M.F."/>
            <person name="Dixon D."/>
            <person name="Pyecroft S."/>
            <person name="Helgen K.M."/>
            <person name="Lesk A.M."/>
            <person name="Pringle T.H."/>
            <person name="Patterson N."/>
            <person name="Zhang Y."/>
            <person name="Kreiss A."/>
            <person name="Woods G.M."/>
            <person name="Jones M.E."/>
            <person name="Schuster S.C."/>
        </authorList>
    </citation>
    <scope>NUCLEOTIDE SEQUENCE [LARGE SCALE GENOMIC DNA]</scope>
</reference>
<feature type="signal peptide" evidence="8">
    <location>
        <begin position="1"/>
        <end position="34"/>
    </location>
</feature>
<evidence type="ECO:0000256" key="1">
    <source>
        <dbReference type="ARBA" id="ARBA00022729"/>
    </source>
</evidence>
<proteinExistence type="inferred from homology"/>
<dbReference type="SUPFAM" id="SSF48726">
    <property type="entry name" value="Immunoglobulin"/>
    <property type="match status" value="4"/>
</dbReference>
<dbReference type="Proteomes" id="UP000007648">
    <property type="component" value="Unassembled WGS sequence"/>
</dbReference>
<reference evidence="10" key="3">
    <citation type="submission" date="2025-09" db="UniProtKB">
        <authorList>
            <consortium name="Ensembl"/>
        </authorList>
    </citation>
    <scope>IDENTIFICATION</scope>
</reference>
<keyword evidence="7" id="KW-0812">Transmembrane</keyword>
<dbReference type="PROSITE" id="PS50835">
    <property type="entry name" value="IG_LIKE"/>
    <property type="match status" value="3"/>
</dbReference>
<name>G3VI01_SARHA</name>
<dbReference type="InterPro" id="IPR007110">
    <property type="entry name" value="Ig-like_dom"/>
</dbReference>
<dbReference type="Ensembl" id="ENSSHAT00000002837.2">
    <property type="protein sequence ID" value="ENSSHAP00000002805.2"/>
    <property type="gene ID" value="ENSSHAG00000002483.2"/>
</dbReference>
<dbReference type="InterPro" id="IPR003598">
    <property type="entry name" value="Ig_sub2"/>
</dbReference>
<dbReference type="InParanoid" id="G3VI01"/>
<dbReference type="SMART" id="SM00409">
    <property type="entry name" value="IG"/>
    <property type="match status" value="4"/>
</dbReference>
<feature type="region of interest" description="Disordered" evidence="6">
    <location>
        <begin position="483"/>
        <end position="504"/>
    </location>
</feature>
<dbReference type="InterPro" id="IPR013783">
    <property type="entry name" value="Ig-like_fold"/>
</dbReference>
<keyword evidence="7" id="KW-1133">Transmembrane helix</keyword>
<keyword evidence="3" id="KW-0325">Glycoprotein</keyword>
<dbReference type="Pfam" id="PF13895">
    <property type="entry name" value="Ig_2"/>
    <property type="match status" value="1"/>
</dbReference>
<dbReference type="PANTHER" id="PTHR44337:SF20">
    <property type="entry name" value="CARCINOEMBRYONIC ANTIGEN-RELATED CELL ADHESION MOLECULE 5-RELATED"/>
    <property type="match status" value="1"/>
</dbReference>
<dbReference type="HOGENOM" id="CLU_024555_2_1_1"/>
<gene>
    <name evidence="10" type="primary">LOC100927514</name>
</gene>
<evidence type="ECO:0000256" key="6">
    <source>
        <dbReference type="SAM" id="MobiDB-lite"/>
    </source>
</evidence>
<evidence type="ECO:0000256" key="4">
    <source>
        <dbReference type="ARBA" id="ARBA00023319"/>
    </source>
</evidence>
<evidence type="ECO:0000313" key="11">
    <source>
        <dbReference type="Proteomes" id="UP000007648"/>
    </source>
</evidence>
<evidence type="ECO:0000256" key="7">
    <source>
        <dbReference type="SAM" id="Phobius"/>
    </source>
</evidence>
<dbReference type="SMART" id="SM00408">
    <property type="entry name" value="IGc2"/>
    <property type="match status" value="3"/>
</dbReference>
<dbReference type="Pfam" id="PF13927">
    <property type="entry name" value="Ig_3"/>
    <property type="match status" value="2"/>
</dbReference>
<sequence>MESPSEPQCRTLSPWRGLLITASILSCWIQPTSAQVTIVPNPPFGEVNHNVTLEIRGFSGQALFYTWYRKAVAEPNRITRYTVETGEQEPAGIREKVLPNGSLLIPDLTLSDTDDYHVTIVNSRGDIILGQGNLAVYDGPDTPMIFPTALNYPVGATIELNCSAESNPPAQFTWLINGIQMASTSKLSIANVSLNHTGTYTCNASNSVTGLSRSKDINITVSERTIKPYLMANRTNMIENDALAFTCGTEQEGVDTLWFFNEKLLILNERMVLSMKNRTLTILTVKRENAGSYECEIRNPISSSRSDPFILHVNYGPENIKVGPNPKKGEVEVKIKGSLTLECHVESYPPAQYRWQVNGTKIPNFSNNTYVIKHATWEDSGKYTCMATNNVTNLSVSKSIRIKVIAEQYIGGSNGSSLSGGAITGIVIVVLIGVILIGVLIYIQCFRKARRISKYQLSEKNQSAHKHGEDIIMNENTVHLPGSALPAQGSGSSPTFPEELPKSSYQVCDQGEARTLSETKGEVKMVSKDEVPADGTENRNEARVEVSGDMVWRGEGLLIPVSILGFQ</sequence>
<evidence type="ECO:0000313" key="10">
    <source>
        <dbReference type="Ensembl" id="ENSSHAP00000002805.2"/>
    </source>
</evidence>
<feature type="transmembrane region" description="Helical" evidence="7">
    <location>
        <begin position="422"/>
        <end position="443"/>
    </location>
</feature>
<evidence type="ECO:0000256" key="2">
    <source>
        <dbReference type="ARBA" id="ARBA00023157"/>
    </source>
</evidence>
<dbReference type="PANTHER" id="PTHR44337">
    <property type="entry name" value="CARCINOEMBRYONIC ANTIGEN-RELATED CELL ADHESION MOLECULE 8"/>
    <property type="match status" value="1"/>
</dbReference>
<evidence type="ECO:0000256" key="8">
    <source>
        <dbReference type="SAM" id="SignalP"/>
    </source>
</evidence>
<dbReference type="InterPro" id="IPR052598">
    <property type="entry name" value="IgSF_CEA-related"/>
</dbReference>
<dbReference type="FunCoup" id="G3VI01">
    <property type="interactions" value="387"/>
</dbReference>
<dbReference type="CDD" id="cd00096">
    <property type="entry name" value="Ig"/>
    <property type="match status" value="1"/>
</dbReference>
<accession>G3VI01</accession>
<dbReference type="FunFam" id="2.60.40.10:FF:000244">
    <property type="entry name" value="carcinoembryonic antigen-related cell adhesion molecule 16"/>
    <property type="match status" value="1"/>
</dbReference>
<evidence type="ECO:0000259" key="9">
    <source>
        <dbReference type="PROSITE" id="PS50835"/>
    </source>
</evidence>
<dbReference type="InterPro" id="IPR036179">
    <property type="entry name" value="Ig-like_dom_sf"/>
</dbReference>
<feature type="domain" description="Ig-like" evidence="9">
    <location>
        <begin position="228"/>
        <end position="306"/>
    </location>
</feature>
<feature type="domain" description="Ig-like" evidence="9">
    <location>
        <begin position="140"/>
        <end position="218"/>
    </location>
</feature>
<comment type="similarity">
    <text evidence="5">Belongs to the immunoglobulin superfamily. CEA family.</text>
</comment>
<feature type="domain" description="Ig-like" evidence="9">
    <location>
        <begin position="317"/>
        <end position="401"/>
    </location>
</feature>
<keyword evidence="7" id="KW-0472">Membrane</keyword>
<keyword evidence="11" id="KW-1185">Reference proteome</keyword>
<organism evidence="10 11">
    <name type="scientific">Sarcophilus harrisii</name>
    <name type="common">Tasmanian devil</name>
    <name type="synonym">Sarcophilus laniarius</name>
    <dbReference type="NCBI Taxonomy" id="9305"/>
    <lineage>
        <taxon>Eukaryota</taxon>
        <taxon>Metazoa</taxon>
        <taxon>Chordata</taxon>
        <taxon>Craniata</taxon>
        <taxon>Vertebrata</taxon>
        <taxon>Euteleostomi</taxon>
        <taxon>Mammalia</taxon>
        <taxon>Metatheria</taxon>
        <taxon>Dasyuromorphia</taxon>
        <taxon>Dasyuridae</taxon>
        <taxon>Sarcophilus</taxon>
    </lineage>
</organism>
<protein>
    <recommendedName>
        <fullName evidence="9">Ig-like domain-containing protein</fullName>
    </recommendedName>
</protein>
<dbReference type="GeneTree" id="ENSGT01100000263479"/>
<keyword evidence="2" id="KW-1015">Disulfide bond</keyword>
<reference evidence="10" key="2">
    <citation type="submission" date="2025-08" db="UniProtKB">
        <authorList>
            <consortium name="Ensembl"/>
        </authorList>
    </citation>
    <scope>IDENTIFICATION</scope>
</reference>
<dbReference type="STRING" id="9305.ENSSHAP00000002805"/>